<dbReference type="AlphaFoldDB" id="A0AAN6N3Z8"/>
<name>A0AAN6N3Z8_9PEZI</name>
<sequence length="346" mass="38515">MPSLPLKVQLGIRDHWTKEDGELQTSLKKLAELVGHEVVIDPEWQLLVNELDAFYPDKGNMVAIIAVGVWVWVKSIMELLEDTAHEEWTDTLLEKAPSRVRLILEVGKTDKTATSWSDHRGGFVITLPKKHIFQPAELAPVFRGDLITCWSPPPPKPSLPSRSAAAAVATDDWADVEMDQSTGAVQVVDIPQPAISAATTTATAAPKPKVEYLPSLASLPRPDELFLRPPYYLVLTTNGHAKIEIQGSHSPSLQLLSDYLGRWVRVNHQDTRNPSAVQITLHQSALGLGEMFDRLTLSTEDTKYTDRFRVTAPMVVAIIEGVLGYEMIGTTHGEWKFRRDTEFKTL</sequence>
<comment type="caution">
    <text evidence="1">The sequence shown here is derived from an EMBL/GenBank/DDBJ whole genome shotgun (WGS) entry which is preliminary data.</text>
</comment>
<gene>
    <name evidence="1" type="ORF">QBC46DRAFT_355624</name>
</gene>
<accession>A0AAN6N3Z8</accession>
<reference evidence="2" key="1">
    <citation type="journal article" date="2023" name="Mol. Phylogenet. Evol.">
        <title>Genome-scale phylogeny and comparative genomics of the fungal order Sordariales.</title>
        <authorList>
            <person name="Hensen N."/>
            <person name="Bonometti L."/>
            <person name="Westerberg I."/>
            <person name="Brannstrom I.O."/>
            <person name="Guillou S."/>
            <person name="Cros-Aarteil S."/>
            <person name="Calhoun S."/>
            <person name="Haridas S."/>
            <person name="Kuo A."/>
            <person name="Mondo S."/>
            <person name="Pangilinan J."/>
            <person name="Riley R."/>
            <person name="LaButti K."/>
            <person name="Andreopoulos B."/>
            <person name="Lipzen A."/>
            <person name="Chen C."/>
            <person name="Yan M."/>
            <person name="Daum C."/>
            <person name="Ng V."/>
            <person name="Clum A."/>
            <person name="Steindorff A."/>
            <person name="Ohm R.A."/>
            <person name="Martin F."/>
            <person name="Silar P."/>
            <person name="Natvig D.O."/>
            <person name="Lalanne C."/>
            <person name="Gautier V."/>
            <person name="Ament-Velasquez S.L."/>
            <person name="Kruys A."/>
            <person name="Hutchinson M.I."/>
            <person name="Powell A.J."/>
            <person name="Barry K."/>
            <person name="Miller A.N."/>
            <person name="Grigoriev I.V."/>
            <person name="Debuchy R."/>
            <person name="Gladieux P."/>
            <person name="Hiltunen Thoren M."/>
            <person name="Johannesson H."/>
        </authorList>
    </citation>
    <scope>NUCLEOTIDE SEQUENCE [LARGE SCALE GENOMIC DNA]</scope>
    <source>
        <strain evidence="2">CBS 340.73</strain>
    </source>
</reference>
<protein>
    <submittedName>
        <fullName evidence="1">Uncharacterized protein</fullName>
    </submittedName>
</protein>
<evidence type="ECO:0000313" key="1">
    <source>
        <dbReference type="EMBL" id="KAK3938770.1"/>
    </source>
</evidence>
<evidence type="ECO:0000313" key="2">
    <source>
        <dbReference type="Proteomes" id="UP001303473"/>
    </source>
</evidence>
<dbReference type="Proteomes" id="UP001303473">
    <property type="component" value="Unassembled WGS sequence"/>
</dbReference>
<organism evidence="1 2">
    <name type="scientific">Diplogelasinospora grovesii</name>
    <dbReference type="NCBI Taxonomy" id="303347"/>
    <lineage>
        <taxon>Eukaryota</taxon>
        <taxon>Fungi</taxon>
        <taxon>Dikarya</taxon>
        <taxon>Ascomycota</taxon>
        <taxon>Pezizomycotina</taxon>
        <taxon>Sordariomycetes</taxon>
        <taxon>Sordariomycetidae</taxon>
        <taxon>Sordariales</taxon>
        <taxon>Diplogelasinosporaceae</taxon>
        <taxon>Diplogelasinospora</taxon>
    </lineage>
</organism>
<keyword evidence="2" id="KW-1185">Reference proteome</keyword>
<proteinExistence type="predicted"/>
<dbReference type="EMBL" id="MU853823">
    <property type="protein sequence ID" value="KAK3938770.1"/>
    <property type="molecule type" value="Genomic_DNA"/>
</dbReference>